<dbReference type="AlphaFoldDB" id="A0A507EB37"/>
<feature type="compositionally biased region" description="Pro residues" evidence="1">
    <location>
        <begin position="432"/>
        <end position="441"/>
    </location>
</feature>
<evidence type="ECO:0000313" key="3">
    <source>
        <dbReference type="Proteomes" id="UP000318582"/>
    </source>
</evidence>
<dbReference type="Gene3D" id="1.25.40.10">
    <property type="entry name" value="Tetratricopeptide repeat domain"/>
    <property type="match status" value="1"/>
</dbReference>
<dbReference type="GO" id="GO:0005634">
    <property type="term" value="C:nucleus"/>
    <property type="evidence" value="ECO:0007669"/>
    <property type="project" value="TreeGrafter"/>
</dbReference>
<name>A0A507EB37_9FUNG</name>
<accession>A0A507EB37</accession>
<dbReference type="PANTHER" id="PTHR12197:SF251">
    <property type="entry name" value="EG:BACR7C10.4 PROTEIN"/>
    <property type="match status" value="1"/>
</dbReference>
<feature type="region of interest" description="Disordered" evidence="1">
    <location>
        <begin position="423"/>
        <end position="468"/>
    </location>
</feature>
<organism evidence="2 3">
    <name type="scientific">Powellomyces hirtus</name>
    <dbReference type="NCBI Taxonomy" id="109895"/>
    <lineage>
        <taxon>Eukaryota</taxon>
        <taxon>Fungi</taxon>
        <taxon>Fungi incertae sedis</taxon>
        <taxon>Chytridiomycota</taxon>
        <taxon>Chytridiomycota incertae sedis</taxon>
        <taxon>Chytridiomycetes</taxon>
        <taxon>Spizellomycetales</taxon>
        <taxon>Powellomycetaceae</taxon>
        <taxon>Powellomyces</taxon>
    </lineage>
</organism>
<evidence type="ECO:0000313" key="2">
    <source>
        <dbReference type="EMBL" id="TPX60408.1"/>
    </source>
</evidence>
<keyword evidence="3" id="KW-1185">Reference proteome</keyword>
<dbReference type="Proteomes" id="UP000318582">
    <property type="component" value="Unassembled WGS sequence"/>
</dbReference>
<dbReference type="InterPro" id="IPR011990">
    <property type="entry name" value="TPR-like_helical_dom_sf"/>
</dbReference>
<reference evidence="2 3" key="1">
    <citation type="journal article" date="2019" name="Sci. Rep.">
        <title>Comparative genomics of chytrid fungi reveal insights into the obligate biotrophic and pathogenic lifestyle of Synchytrium endobioticum.</title>
        <authorList>
            <person name="van de Vossenberg B.T.L.H."/>
            <person name="Warris S."/>
            <person name="Nguyen H.D.T."/>
            <person name="van Gent-Pelzer M.P.E."/>
            <person name="Joly D.L."/>
            <person name="van de Geest H.C."/>
            <person name="Bonants P.J.M."/>
            <person name="Smith D.S."/>
            <person name="Levesque C.A."/>
            <person name="van der Lee T.A.J."/>
        </authorList>
    </citation>
    <scope>NUCLEOTIDE SEQUENCE [LARGE SCALE GENOMIC DNA]</scope>
    <source>
        <strain evidence="2 3">CBS 809.83</strain>
    </source>
</reference>
<comment type="caution">
    <text evidence="2">The sequence shown here is derived from an EMBL/GenBank/DDBJ whole genome shotgun (WGS) entry which is preliminary data.</text>
</comment>
<sequence length="468" mass="50758">MDDGIDIKEFPAPLGRAAVATREFAIGDLVVSESPVLVVPTFLNPAATTPATASLISTLTDALRSALLDEPQQEQGEARPSTAAAEAEVDLQVNAIAAYMGLNQQERKTVMTNFASPPLDAQHPAIALLTTFASAAARVEGMPAFEDIQKLLLVLATNAHEFVEDGAVYVGLYDRGSKLAHSCSPKTVYVGEGRILKHYALQPIAAGDMITTNYTVRDDIRACHPTHLRQEHLLRTKFFLCECERCIVPDTLRSIPCPTCSTPNTPTTPCPTCPPTAYPISIEQRLEISLAAATAPFDDPFATGPSITAAFKHVNVVASTSGAALGPLHWITNWCTPFRALHAASNGDRTTAGNLAIAWCRWSKLNVRQHYPHIHARHLVSMGPHCVRSEHVEEYLTIAREALPWANPNFMGSDESVRRLKMLIGDKEPRPPKSQAPPQPRAPVDMSDWLPPSQPRQGASKGKGKGKK</sequence>
<dbReference type="SUPFAM" id="SSF82199">
    <property type="entry name" value="SET domain"/>
    <property type="match status" value="1"/>
</dbReference>
<dbReference type="InterPro" id="IPR046341">
    <property type="entry name" value="SET_dom_sf"/>
</dbReference>
<dbReference type="STRING" id="109895.A0A507EB37"/>
<evidence type="ECO:0000256" key="1">
    <source>
        <dbReference type="SAM" id="MobiDB-lite"/>
    </source>
</evidence>
<dbReference type="CDD" id="cd20071">
    <property type="entry name" value="SET_SMYD"/>
    <property type="match status" value="1"/>
</dbReference>
<dbReference type="EMBL" id="QEAQ01000015">
    <property type="protein sequence ID" value="TPX60408.1"/>
    <property type="molecule type" value="Genomic_DNA"/>
</dbReference>
<dbReference type="PANTHER" id="PTHR12197">
    <property type="entry name" value="HISTONE-LYSINE N-METHYLTRANSFERASE SMYD"/>
    <property type="match status" value="1"/>
</dbReference>
<protein>
    <submittedName>
        <fullName evidence="2">Uncharacterized protein</fullName>
    </submittedName>
</protein>
<gene>
    <name evidence="2" type="ORF">PhCBS80983_g01783</name>
</gene>
<dbReference type="Gene3D" id="2.170.270.10">
    <property type="entry name" value="SET domain"/>
    <property type="match status" value="1"/>
</dbReference>
<proteinExistence type="predicted"/>
<dbReference type="InterPro" id="IPR050869">
    <property type="entry name" value="H3K4_H4K5_MeTrfase"/>
</dbReference>